<evidence type="ECO:0000313" key="1">
    <source>
        <dbReference type="EMBL" id="MDQ0672975.1"/>
    </source>
</evidence>
<accession>A0ABU0PG80</accession>
<dbReference type="EMBL" id="JAUSXB010000001">
    <property type="protein sequence ID" value="MDQ0672975.1"/>
    <property type="molecule type" value="Genomic_DNA"/>
</dbReference>
<dbReference type="Proteomes" id="UP001236806">
    <property type="component" value="Unassembled WGS sequence"/>
</dbReference>
<name>A0ABU0PG80_9MICC</name>
<proteinExistence type="predicted"/>
<evidence type="ECO:0000313" key="2">
    <source>
        <dbReference type="Proteomes" id="UP001236806"/>
    </source>
</evidence>
<comment type="caution">
    <text evidence="1">The sequence shown here is derived from an EMBL/GenBank/DDBJ whole genome shotgun (WGS) entry which is preliminary data.</text>
</comment>
<dbReference type="RefSeq" id="WP_306633697.1">
    <property type="nucleotide sequence ID" value="NZ_JAUSXB010000001.1"/>
</dbReference>
<sequence length="62" mass="6985">MAAKMEHIPPADSAKFLTDQVNRIIKNYESGHVQVQVVTTVVPDQRSQTGSKIYYEAFVIHP</sequence>
<reference evidence="1 2" key="1">
    <citation type="submission" date="2023-07" db="EMBL/GenBank/DDBJ databases">
        <title>Comparative genomics of wheat-associated soil bacteria to identify genetic determinants of phenazine resistance.</title>
        <authorList>
            <person name="Mouncey N."/>
        </authorList>
    </citation>
    <scope>NUCLEOTIDE SEQUENCE [LARGE SCALE GENOMIC DNA]</scope>
    <source>
        <strain evidence="1 2">W1I3</strain>
    </source>
</reference>
<keyword evidence="2" id="KW-1185">Reference proteome</keyword>
<organism evidence="1 2">
    <name type="scientific">Pseudarthrobacter siccitolerans</name>
    <dbReference type="NCBI Taxonomy" id="861266"/>
    <lineage>
        <taxon>Bacteria</taxon>
        <taxon>Bacillati</taxon>
        <taxon>Actinomycetota</taxon>
        <taxon>Actinomycetes</taxon>
        <taxon>Micrococcales</taxon>
        <taxon>Micrococcaceae</taxon>
        <taxon>Pseudarthrobacter</taxon>
    </lineage>
</organism>
<protein>
    <submittedName>
        <fullName evidence="1">Uncharacterized protein</fullName>
    </submittedName>
</protein>
<gene>
    <name evidence="1" type="ORF">QFZ36_000536</name>
</gene>